<comment type="caution">
    <text evidence="2">The sequence shown here is derived from an EMBL/GenBank/DDBJ whole genome shotgun (WGS) entry which is preliminary data.</text>
</comment>
<evidence type="ECO:0000256" key="1">
    <source>
        <dbReference type="SAM" id="Phobius"/>
    </source>
</evidence>
<dbReference type="EMBL" id="DSRU01000282">
    <property type="protein sequence ID" value="HFN00029.1"/>
    <property type="molecule type" value="Genomic_DNA"/>
</dbReference>
<reference evidence="2" key="1">
    <citation type="journal article" date="2020" name="mSystems">
        <title>Genome- and Community-Level Interaction Insights into Carbon Utilization and Element Cycling Functions of Hydrothermarchaeota in Hydrothermal Sediment.</title>
        <authorList>
            <person name="Zhou Z."/>
            <person name="Liu Y."/>
            <person name="Xu W."/>
            <person name="Pan J."/>
            <person name="Luo Z.H."/>
            <person name="Li M."/>
        </authorList>
    </citation>
    <scope>NUCLEOTIDE SEQUENCE [LARGE SCALE GENOMIC DNA]</scope>
    <source>
        <strain evidence="2">SpSt-418</strain>
    </source>
</reference>
<dbReference type="Pfam" id="PF14329">
    <property type="entry name" value="DUF4386"/>
    <property type="match status" value="1"/>
</dbReference>
<feature type="transmembrane region" description="Helical" evidence="1">
    <location>
        <begin position="185"/>
        <end position="205"/>
    </location>
</feature>
<keyword evidence="1" id="KW-1133">Transmembrane helix</keyword>
<name>A0A7C3KHF9_9CYAN</name>
<feature type="transmembrane region" description="Helical" evidence="1">
    <location>
        <begin position="57"/>
        <end position="81"/>
    </location>
</feature>
<sequence>MHRLRLARTTGSLFILMVILSNIPYILLIQTFGYDDILREPVDIVLTTFHAGGSRLILTWFGFGLSALLLIPASVLLQSVMNFPRYHRDSLHLAIATWMGALSGILQAIGLMRWVFVVPILANLYTQPDSSSTTREAVSVVYQAVHQYGGVMMGEHLGQTLLIGWTLSVGWAMRSSTLFKSWVAWWGLFTTPLLLLGQSELLATVIPHMPVLETTPIGFILWEVWLLIIGISLLRVPPKRLIAQPEAMFDLPRVNDQ</sequence>
<feature type="transmembrane region" description="Helical" evidence="1">
    <location>
        <begin position="217"/>
        <end position="236"/>
    </location>
</feature>
<dbReference type="InterPro" id="IPR025495">
    <property type="entry name" value="DUF4386"/>
</dbReference>
<dbReference type="AlphaFoldDB" id="A0A7C3KHF9"/>
<gene>
    <name evidence="2" type="ORF">ENR64_20170</name>
</gene>
<feature type="transmembrane region" description="Helical" evidence="1">
    <location>
        <begin position="156"/>
        <end position="173"/>
    </location>
</feature>
<accession>A0A7C3KHF9</accession>
<keyword evidence="1" id="KW-0472">Membrane</keyword>
<feature type="transmembrane region" description="Helical" evidence="1">
    <location>
        <begin position="12"/>
        <end position="32"/>
    </location>
</feature>
<keyword evidence="1" id="KW-0812">Transmembrane</keyword>
<proteinExistence type="predicted"/>
<feature type="transmembrane region" description="Helical" evidence="1">
    <location>
        <begin position="93"/>
        <end position="116"/>
    </location>
</feature>
<organism evidence="2">
    <name type="scientific">Oscillatoriales cyanobacterium SpSt-418</name>
    <dbReference type="NCBI Taxonomy" id="2282169"/>
    <lineage>
        <taxon>Bacteria</taxon>
        <taxon>Bacillati</taxon>
        <taxon>Cyanobacteriota</taxon>
        <taxon>Cyanophyceae</taxon>
        <taxon>Oscillatoriophycideae</taxon>
        <taxon>Oscillatoriales</taxon>
    </lineage>
</organism>
<protein>
    <submittedName>
        <fullName evidence="2">DUF4386 domain-containing protein</fullName>
    </submittedName>
</protein>
<evidence type="ECO:0000313" key="2">
    <source>
        <dbReference type="EMBL" id="HFN00029.1"/>
    </source>
</evidence>